<feature type="binding site" evidence="6">
    <location>
        <position position="110"/>
    </location>
    <ligand>
        <name>ATP</name>
        <dbReference type="ChEBI" id="CHEBI:30616"/>
    </ligand>
</feature>
<proteinExistence type="predicted"/>
<feature type="region of interest" description="Disordered" evidence="7">
    <location>
        <begin position="221"/>
        <end position="245"/>
    </location>
</feature>
<dbReference type="SMART" id="SM00028">
    <property type="entry name" value="TPR"/>
    <property type="match status" value="6"/>
</dbReference>
<evidence type="ECO:0000256" key="8">
    <source>
        <dbReference type="SAM" id="Phobius"/>
    </source>
</evidence>
<dbReference type="Proteomes" id="UP000216446">
    <property type="component" value="Unassembled WGS sequence"/>
</dbReference>
<evidence type="ECO:0000259" key="9">
    <source>
        <dbReference type="PROSITE" id="PS50011"/>
    </source>
</evidence>
<keyword evidence="5" id="KW-0802">TPR repeat</keyword>
<evidence type="ECO:0000256" key="4">
    <source>
        <dbReference type="ARBA" id="ARBA00022840"/>
    </source>
</evidence>
<evidence type="ECO:0000256" key="5">
    <source>
        <dbReference type="PROSITE-ProRule" id="PRU00339"/>
    </source>
</evidence>
<dbReference type="InterPro" id="IPR019734">
    <property type="entry name" value="TPR_rpt"/>
</dbReference>
<dbReference type="InParanoid" id="A0A259U0F2"/>
<evidence type="ECO:0000256" key="6">
    <source>
        <dbReference type="PROSITE-ProRule" id="PRU10141"/>
    </source>
</evidence>
<dbReference type="PROSITE" id="PS50011">
    <property type="entry name" value="PROTEIN_KINASE_DOM"/>
    <property type="match status" value="1"/>
</dbReference>
<evidence type="ECO:0000313" key="11">
    <source>
        <dbReference type="Proteomes" id="UP000216446"/>
    </source>
</evidence>
<dbReference type="InterPro" id="IPR008271">
    <property type="entry name" value="Ser/Thr_kinase_AS"/>
</dbReference>
<keyword evidence="2 6" id="KW-0547">Nucleotide-binding</keyword>
<keyword evidence="4 6" id="KW-0067">ATP-binding</keyword>
<comment type="caution">
    <text evidence="10">The sequence shown here is derived from an EMBL/GenBank/DDBJ whole genome shotgun (WGS) entry which is preliminary data.</text>
</comment>
<dbReference type="PROSITE" id="PS00108">
    <property type="entry name" value="PROTEIN_KINASE_ST"/>
    <property type="match status" value="1"/>
</dbReference>
<feature type="repeat" description="TPR" evidence="5">
    <location>
        <begin position="505"/>
        <end position="538"/>
    </location>
</feature>
<dbReference type="InterPro" id="IPR000719">
    <property type="entry name" value="Prot_kinase_dom"/>
</dbReference>
<protein>
    <recommendedName>
        <fullName evidence="9">Protein kinase domain-containing protein</fullName>
    </recommendedName>
</protein>
<dbReference type="AlphaFoldDB" id="A0A259U0F2"/>
<dbReference type="CDD" id="cd14014">
    <property type="entry name" value="STKc_PknB_like"/>
    <property type="match status" value="1"/>
</dbReference>
<gene>
    <name evidence="10" type="ORF">BSZ36_11110</name>
</gene>
<dbReference type="RefSeq" id="WP_094548892.1">
    <property type="nucleotide sequence ID" value="NZ_MQWB01000001.1"/>
</dbReference>
<name>A0A259U0F2_9BACT</name>
<evidence type="ECO:0000256" key="1">
    <source>
        <dbReference type="ARBA" id="ARBA00022679"/>
    </source>
</evidence>
<dbReference type="EMBL" id="MQWB01000001">
    <property type="protein sequence ID" value="OZC03482.1"/>
    <property type="molecule type" value="Genomic_DNA"/>
</dbReference>
<dbReference type="PANTHER" id="PTHR43289:SF34">
    <property type="entry name" value="SERINE_THREONINE-PROTEIN KINASE YBDM-RELATED"/>
    <property type="match status" value="1"/>
</dbReference>
<sequence length="812" mass="86685">MSAPSTHERASNLFLDLADLSPEAREHALATEPDAEVREAARALLLGHGAATGPLDAPLVARDDEPDEDPRIGHRVGPWRLEGVLGEGGMGVVYRASRADGAYEREVALKLLHAGPDVAGLASRLRAERQILARLEHPRIARLYDGGVTDDGSARGAPYLVMEIVRGEPITDYAETHDLSTRERVALAVAVCEGVAYAHQHLVVHRDLKPGNILVASGADGSEFRGPRSELSSPSTALASGAGFERRTEEDLALPPRHVPLGARSARVKLLDFGIAKLLDASGDDLTRTRSAHTPAYASPEQVGGGSVTTATDVYALGVILYELLARTRPYQLSGSTASEAERVICNETPPLPSAAAPEAVARGVRGDLDTIVMKALEKEPSRRYPSAEALGADLQRYLDGEPIRARRATAGYRASRFVRRHRAGVGAAALVLLALIGGTGVALWQAREARAEAAKAGAMQAFLLGMLSAANPDVEGRDVRVADLLDRAAADLDSAMADQPNVRADAHTRLGQTYYELGLLDEADAQYRLALALYERLDGPHALTTAAVQRGLGMVRRELADYDGADSLFALSLATHLDRRGERDEDTAGVLAEIGTLRYYTGDAEGSAEAHRRVLAIERALLPPDDIEIVLSIGNLAVALSALGEEARAIEMFEEQARLYRTVHPRQKLGLANTLANLGALYFSTGRPQDAARVQREAVALFREAAGDRHPSTAFGLSNLGSTLTSLGSAQEAEPLLREAVSIYRAASGERHPNVGFPLVNLAKALRDLGELSEAEAAAREAGELFREGFGADSPTLERVAETLASIDAKR</sequence>
<reference evidence="10 11" key="1">
    <citation type="submission" date="2016-11" db="EMBL/GenBank/DDBJ databases">
        <title>Study of marine rhodopsin-containing bacteria.</title>
        <authorList>
            <person name="Yoshizawa S."/>
            <person name="Kumagai Y."/>
            <person name="Kogure K."/>
        </authorList>
    </citation>
    <scope>NUCLEOTIDE SEQUENCE [LARGE SCALE GENOMIC DNA]</scope>
    <source>
        <strain evidence="10 11">SG-29</strain>
    </source>
</reference>
<feature type="transmembrane region" description="Helical" evidence="8">
    <location>
        <begin position="424"/>
        <end position="445"/>
    </location>
</feature>
<evidence type="ECO:0000313" key="10">
    <source>
        <dbReference type="EMBL" id="OZC03482.1"/>
    </source>
</evidence>
<dbReference type="InterPro" id="IPR011009">
    <property type="entry name" value="Kinase-like_dom_sf"/>
</dbReference>
<dbReference type="Gene3D" id="1.25.40.10">
    <property type="entry name" value="Tetratricopeptide repeat domain"/>
    <property type="match status" value="2"/>
</dbReference>
<dbReference type="InterPro" id="IPR011990">
    <property type="entry name" value="TPR-like_helical_dom_sf"/>
</dbReference>
<dbReference type="PROSITE" id="PS00107">
    <property type="entry name" value="PROTEIN_KINASE_ATP"/>
    <property type="match status" value="1"/>
</dbReference>
<dbReference type="Pfam" id="PF00069">
    <property type="entry name" value="Pkinase"/>
    <property type="match status" value="1"/>
</dbReference>
<dbReference type="Pfam" id="PF13424">
    <property type="entry name" value="TPR_12"/>
    <property type="match status" value="2"/>
</dbReference>
<keyword evidence="3" id="KW-0418">Kinase</keyword>
<dbReference type="PANTHER" id="PTHR43289">
    <property type="entry name" value="MITOGEN-ACTIVATED PROTEIN KINASE KINASE KINASE 20-RELATED"/>
    <property type="match status" value="1"/>
</dbReference>
<keyword evidence="11" id="KW-1185">Reference proteome</keyword>
<dbReference type="SUPFAM" id="SSF56112">
    <property type="entry name" value="Protein kinase-like (PK-like)"/>
    <property type="match status" value="1"/>
</dbReference>
<dbReference type="SUPFAM" id="SSF48452">
    <property type="entry name" value="TPR-like"/>
    <property type="match status" value="2"/>
</dbReference>
<organism evidence="10 11">
    <name type="scientific">Rubricoccus marinus</name>
    <dbReference type="NCBI Taxonomy" id="716817"/>
    <lineage>
        <taxon>Bacteria</taxon>
        <taxon>Pseudomonadati</taxon>
        <taxon>Rhodothermota</taxon>
        <taxon>Rhodothermia</taxon>
        <taxon>Rhodothermales</taxon>
        <taxon>Rubricoccaceae</taxon>
        <taxon>Rubricoccus</taxon>
    </lineage>
</organism>
<keyword evidence="8" id="KW-0812">Transmembrane</keyword>
<evidence type="ECO:0000256" key="2">
    <source>
        <dbReference type="ARBA" id="ARBA00022741"/>
    </source>
</evidence>
<evidence type="ECO:0000256" key="7">
    <source>
        <dbReference type="SAM" id="MobiDB-lite"/>
    </source>
</evidence>
<keyword evidence="8" id="KW-1133">Transmembrane helix</keyword>
<dbReference type="Gene3D" id="3.30.200.20">
    <property type="entry name" value="Phosphorylase Kinase, domain 1"/>
    <property type="match status" value="1"/>
</dbReference>
<dbReference type="OrthoDB" id="9813021at2"/>
<accession>A0A259U0F2</accession>
<keyword evidence="1" id="KW-0808">Transferase</keyword>
<dbReference type="InterPro" id="IPR017441">
    <property type="entry name" value="Protein_kinase_ATP_BS"/>
</dbReference>
<dbReference type="Gene3D" id="1.10.510.10">
    <property type="entry name" value="Transferase(Phosphotransferase) domain 1"/>
    <property type="match status" value="1"/>
</dbReference>
<dbReference type="Pfam" id="PF13374">
    <property type="entry name" value="TPR_10"/>
    <property type="match status" value="1"/>
</dbReference>
<keyword evidence="8" id="KW-0472">Membrane</keyword>
<feature type="domain" description="Protein kinase" evidence="9">
    <location>
        <begin position="79"/>
        <end position="399"/>
    </location>
</feature>
<dbReference type="SMART" id="SM00220">
    <property type="entry name" value="S_TKc"/>
    <property type="match status" value="1"/>
</dbReference>
<dbReference type="GO" id="GO:0005524">
    <property type="term" value="F:ATP binding"/>
    <property type="evidence" value="ECO:0007669"/>
    <property type="project" value="UniProtKB-UniRule"/>
</dbReference>
<evidence type="ECO:0000256" key="3">
    <source>
        <dbReference type="ARBA" id="ARBA00022777"/>
    </source>
</evidence>
<dbReference type="GO" id="GO:0004674">
    <property type="term" value="F:protein serine/threonine kinase activity"/>
    <property type="evidence" value="ECO:0007669"/>
    <property type="project" value="TreeGrafter"/>
</dbReference>
<dbReference type="PROSITE" id="PS50005">
    <property type="entry name" value="TPR"/>
    <property type="match status" value="1"/>
</dbReference>